<dbReference type="Proteomes" id="UP001152888">
    <property type="component" value="Unassembled WGS sequence"/>
</dbReference>
<dbReference type="PROSITE" id="PS01182">
    <property type="entry name" value="GLYCOSYL_HYDROL_F35"/>
    <property type="match status" value="1"/>
</dbReference>
<dbReference type="AlphaFoldDB" id="A0A9P0PTP7"/>
<evidence type="ECO:0000256" key="5">
    <source>
        <dbReference type="RuleBase" id="RU000675"/>
    </source>
</evidence>
<dbReference type="PROSITE" id="PS00018">
    <property type="entry name" value="EF_HAND_1"/>
    <property type="match status" value="1"/>
</dbReference>
<dbReference type="Pfam" id="PF01301">
    <property type="entry name" value="Glyco_hydro_35"/>
    <property type="match status" value="1"/>
</dbReference>
<dbReference type="FunFam" id="2.60.120.260:FF:000049">
    <property type="entry name" value="Beta-galactosidase"/>
    <property type="match status" value="1"/>
</dbReference>
<dbReference type="InterPro" id="IPR048913">
    <property type="entry name" value="BetaGal_gal-bd"/>
</dbReference>
<evidence type="ECO:0000256" key="6">
    <source>
        <dbReference type="RuleBase" id="RU003679"/>
    </source>
</evidence>
<feature type="domain" description="Beta-galactosidase galactose-binding" evidence="9">
    <location>
        <begin position="558"/>
        <end position="617"/>
    </location>
</feature>
<name>A0A9P0PTP7_ACAOB</name>
<dbReference type="Pfam" id="PF21467">
    <property type="entry name" value="BetaGal_gal-bd"/>
    <property type="match status" value="1"/>
</dbReference>
<gene>
    <name evidence="10" type="ORF">ACAOBT_LOCUS23810</name>
</gene>
<dbReference type="OrthoDB" id="1657402at2759"/>
<dbReference type="InterPro" id="IPR017853">
    <property type="entry name" value="GH"/>
</dbReference>
<dbReference type="PRINTS" id="PR00742">
    <property type="entry name" value="GLHYDRLASE35"/>
</dbReference>
<comment type="caution">
    <text evidence="10">The sequence shown here is derived from an EMBL/GenBank/DDBJ whole genome shotgun (WGS) entry which is preliminary data.</text>
</comment>
<keyword evidence="11" id="KW-1185">Reference proteome</keyword>
<dbReference type="PIRSF" id="PIRSF006336">
    <property type="entry name" value="B-gal"/>
    <property type="match status" value="1"/>
</dbReference>
<dbReference type="InterPro" id="IPR048912">
    <property type="entry name" value="BetaGal1-like_ABD1"/>
</dbReference>
<accession>A0A9P0PTP7</accession>
<comment type="catalytic activity">
    <reaction evidence="5">
        <text>Hydrolysis of terminal non-reducing beta-D-galactose residues in beta-D-galactosides.</text>
        <dbReference type="EC" id="3.2.1.23"/>
    </reaction>
</comment>
<evidence type="ECO:0000259" key="7">
    <source>
        <dbReference type="Pfam" id="PF01301"/>
    </source>
</evidence>
<proteinExistence type="inferred from homology"/>
<dbReference type="GO" id="GO:0005975">
    <property type="term" value="P:carbohydrate metabolic process"/>
    <property type="evidence" value="ECO:0007669"/>
    <property type="project" value="InterPro"/>
</dbReference>
<dbReference type="InterPro" id="IPR018247">
    <property type="entry name" value="EF_Hand_1_Ca_BS"/>
</dbReference>
<dbReference type="EC" id="3.2.1.23" evidence="5"/>
<dbReference type="PANTHER" id="PTHR23421">
    <property type="entry name" value="BETA-GALACTOSIDASE RELATED"/>
    <property type="match status" value="1"/>
</dbReference>
<evidence type="ECO:0000256" key="2">
    <source>
        <dbReference type="ARBA" id="ARBA00022801"/>
    </source>
</evidence>
<evidence type="ECO:0000256" key="4">
    <source>
        <dbReference type="PIRSR" id="PIRSR006336-1"/>
    </source>
</evidence>
<reference evidence="10" key="1">
    <citation type="submission" date="2022-03" db="EMBL/GenBank/DDBJ databases">
        <authorList>
            <person name="Sayadi A."/>
        </authorList>
    </citation>
    <scope>NUCLEOTIDE SEQUENCE</scope>
</reference>
<dbReference type="GO" id="GO:0004565">
    <property type="term" value="F:beta-galactosidase activity"/>
    <property type="evidence" value="ECO:0007669"/>
    <property type="project" value="UniProtKB-EC"/>
</dbReference>
<evidence type="ECO:0000313" key="11">
    <source>
        <dbReference type="Proteomes" id="UP001152888"/>
    </source>
</evidence>
<dbReference type="Gene3D" id="3.20.20.80">
    <property type="entry name" value="Glycosidases"/>
    <property type="match status" value="1"/>
</dbReference>
<dbReference type="InterPro" id="IPR019801">
    <property type="entry name" value="Glyco_hydro_35_CS"/>
</dbReference>
<dbReference type="Gene3D" id="2.60.120.260">
    <property type="entry name" value="Galactose-binding domain-like"/>
    <property type="match status" value="2"/>
</dbReference>
<dbReference type="EMBL" id="CAKOFQ010007293">
    <property type="protein sequence ID" value="CAH1997530.1"/>
    <property type="molecule type" value="Genomic_DNA"/>
</dbReference>
<protein>
    <recommendedName>
        <fullName evidence="5">Beta-galactosidase</fullName>
        <ecNumber evidence="5">3.2.1.23</ecNumber>
    </recommendedName>
</protein>
<keyword evidence="3 5" id="KW-0326">Glycosidase</keyword>
<evidence type="ECO:0000256" key="3">
    <source>
        <dbReference type="ARBA" id="ARBA00023295"/>
    </source>
</evidence>
<feature type="active site" description="Nucleophile" evidence="4">
    <location>
        <position position="265"/>
    </location>
</feature>
<feature type="domain" description="Beta-galactosidase 1-like first all-beta" evidence="8">
    <location>
        <begin position="420"/>
        <end position="536"/>
    </location>
</feature>
<dbReference type="Pfam" id="PF21317">
    <property type="entry name" value="BetaGal_ABD_1"/>
    <property type="match status" value="1"/>
</dbReference>
<dbReference type="SUPFAM" id="SSF49785">
    <property type="entry name" value="Galactose-binding domain-like"/>
    <property type="match status" value="1"/>
</dbReference>
<evidence type="ECO:0000259" key="9">
    <source>
        <dbReference type="Pfam" id="PF21467"/>
    </source>
</evidence>
<sequence>MALTNFSGVSSLPTNYEYFASGGAKNGLSVNGSTMRLNDKEVFIYGGAMHYFRVPRPYWRDRLKKIRAAGLNTVETYVPWNLHEPRSGEFDFGDKDNDMSDFLNLQEFLTIAKEEDLFAIVRPGPYICAEFESGGFPSWLLRENDIDFRNSNPTYMKYVTRWFNLLLPILAMFQFTRGGPIIAFQVENEYALSGKHDLDYLRKLRQLMLDNGIKELLVTSDNPPRGTFGTIPELFFMTGNFNRNIKPQLDMLKSLQPGKPVMVMEYWAGWYDAWGSRHSNFPIETFKENYEIILSYPASVNIYMFHGGTNFGFLNGASNNILYDDRYYFRAVTTSYDYLSPLNEAGNYTDKYWAVKELLQKYNKIKTLLPEPPVPQETESYPAIGIEQQLSLGELLSSLPNVTSKTVLPMEKLDVNNHNGQSYGYIVYRKTNVDIPANGTLLIEGRVFDTVMVLVNGVLVSPWLEKTSDLNRFGSYLRDSSVILSSTALEKATIDIVVENWGRVNNGIYKQYKGLWQGGVKLNDAYLYDWTIFPLEFQKKWTNSLNNWQTFDDETVGPCLFKANLQIAGTPKDTFVYMENWKKGIVIVNGFVLGRYARLGPTQTVFLPATLLKQGSNTIYIFEHFKHALQVEFSKTIVNTLHYQ</sequence>
<dbReference type="InterPro" id="IPR008979">
    <property type="entry name" value="Galactose-bd-like_sf"/>
</dbReference>
<dbReference type="InterPro" id="IPR031330">
    <property type="entry name" value="Gly_Hdrlase_35_cat"/>
</dbReference>
<dbReference type="InterPro" id="IPR026283">
    <property type="entry name" value="B-gal_1-like"/>
</dbReference>
<comment type="similarity">
    <text evidence="1 6">Belongs to the glycosyl hydrolase 35 family.</text>
</comment>
<evidence type="ECO:0000259" key="8">
    <source>
        <dbReference type="Pfam" id="PF21317"/>
    </source>
</evidence>
<organism evidence="10 11">
    <name type="scientific">Acanthoscelides obtectus</name>
    <name type="common">Bean weevil</name>
    <name type="synonym">Bruchus obtectus</name>
    <dbReference type="NCBI Taxonomy" id="200917"/>
    <lineage>
        <taxon>Eukaryota</taxon>
        <taxon>Metazoa</taxon>
        <taxon>Ecdysozoa</taxon>
        <taxon>Arthropoda</taxon>
        <taxon>Hexapoda</taxon>
        <taxon>Insecta</taxon>
        <taxon>Pterygota</taxon>
        <taxon>Neoptera</taxon>
        <taxon>Endopterygota</taxon>
        <taxon>Coleoptera</taxon>
        <taxon>Polyphaga</taxon>
        <taxon>Cucujiformia</taxon>
        <taxon>Chrysomeloidea</taxon>
        <taxon>Chrysomelidae</taxon>
        <taxon>Bruchinae</taxon>
        <taxon>Bruchini</taxon>
        <taxon>Acanthoscelides</taxon>
    </lineage>
</organism>
<feature type="domain" description="Glycoside hydrolase 35 catalytic" evidence="7">
    <location>
        <begin position="36"/>
        <end position="361"/>
    </location>
</feature>
<dbReference type="InterPro" id="IPR001944">
    <property type="entry name" value="Glycoside_Hdrlase_35"/>
</dbReference>
<feature type="active site" description="Proton donor" evidence="4">
    <location>
        <position position="189"/>
    </location>
</feature>
<evidence type="ECO:0000256" key="1">
    <source>
        <dbReference type="ARBA" id="ARBA00009809"/>
    </source>
</evidence>
<dbReference type="SUPFAM" id="SSF51445">
    <property type="entry name" value="(Trans)glycosidases"/>
    <property type="match status" value="1"/>
</dbReference>
<evidence type="ECO:0000313" key="10">
    <source>
        <dbReference type="EMBL" id="CAH1997530.1"/>
    </source>
</evidence>
<keyword evidence="2 5" id="KW-0378">Hydrolase</keyword>